<dbReference type="Ensembl" id="ENSECAT00000114025.1">
    <property type="protein sequence ID" value="ENSECAP00000089472.1"/>
    <property type="gene ID" value="ENSECAG00000006918.3"/>
</dbReference>
<dbReference type="Bgee" id="ENSECAG00000006918">
    <property type="expression patterns" value="Expressed in retina and 17 other cell types or tissues"/>
</dbReference>
<dbReference type="InterPro" id="IPR037383">
    <property type="entry name" value="CCDC87"/>
</dbReference>
<dbReference type="FunFam" id="1.20.58.1520:FF:000003">
    <property type="entry name" value="Coiled-coil domain-containing protein 87"/>
    <property type="match status" value="1"/>
</dbReference>
<feature type="region of interest" description="Disordered" evidence="8">
    <location>
        <begin position="70"/>
        <end position="107"/>
    </location>
</feature>
<dbReference type="GO" id="GO:0007338">
    <property type="term" value="P:single fertilization"/>
    <property type="evidence" value="ECO:0007669"/>
    <property type="project" value="UniProtKB-KW"/>
</dbReference>
<dbReference type="AlphaFoldDB" id="F6V655"/>
<evidence type="ECO:0000256" key="5">
    <source>
        <dbReference type="ARBA" id="ARBA00057282"/>
    </source>
</evidence>
<dbReference type="GO" id="GO:0030154">
    <property type="term" value="P:cell differentiation"/>
    <property type="evidence" value="ECO:0007669"/>
    <property type="project" value="UniProtKB-KW"/>
</dbReference>
<dbReference type="GO" id="GO:1905516">
    <property type="term" value="P:positive regulation of fertilization"/>
    <property type="evidence" value="ECO:0007669"/>
    <property type="project" value="Ensembl"/>
</dbReference>
<evidence type="ECO:0000256" key="7">
    <source>
        <dbReference type="ARBA" id="ARBA00068656"/>
    </source>
</evidence>
<dbReference type="Proteomes" id="UP000002281">
    <property type="component" value="Chromosome 12"/>
</dbReference>
<keyword evidence="10" id="KW-1185">Reference proteome</keyword>
<evidence type="ECO:0000256" key="1">
    <source>
        <dbReference type="ARBA" id="ARBA00022782"/>
    </source>
</evidence>
<dbReference type="STRING" id="9796.ENSECAP00000004960"/>
<feature type="region of interest" description="Disordered" evidence="8">
    <location>
        <begin position="445"/>
        <end position="476"/>
    </location>
</feature>
<keyword evidence="4" id="KW-0278">Fertilization</keyword>
<evidence type="ECO:0000256" key="3">
    <source>
        <dbReference type="ARBA" id="ARBA00023054"/>
    </source>
</evidence>
<accession>F6V655</accession>
<evidence type="ECO:0000256" key="8">
    <source>
        <dbReference type="SAM" id="MobiDB-lite"/>
    </source>
</evidence>
<dbReference type="GeneTree" id="ENSGT00390000018647"/>
<proteinExistence type="inferred from homology"/>
<dbReference type="Pfam" id="PF03999">
    <property type="entry name" value="MAP65_ASE1"/>
    <property type="match status" value="1"/>
</dbReference>
<comment type="similarity">
    <text evidence="6">Belongs to the CCDC87 family.</text>
</comment>
<dbReference type="Gene3D" id="1.20.58.1520">
    <property type="match status" value="1"/>
</dbReference>
<dbReference type="OMA" id="GEWDWNT"/>
<dbReference type="PANTHER" id="PTHR16078:SF1">
    <property type="entry name" value="COILED-COIL DOMAIN-CONTAINING PROTEIN 87"/>
    <property type="match status" value="1"/>
</dbReference>
<dbReference type="GO" id="GO:2000344">
    <property type="term" value="P:positive regulation of acrosome reaction"/>
    <property type="evidence" value="ECO:0007669"/>
    <property type="project" value="Ensembl"/>
</dbReference>
<reference evidence="9" key="2">
    <citation type="submission" date="2025-05" db="UniProtKB">
        <authorList>
            <consortium name="Ensembl"/>
        </authorList>
    </citation>
    <scope>IDENTIFICATION</scope>
    <source>
        <strain evidence="9">Thoroughbred</strain>
    </source>
</reference>
<gene>
    <name evidence="9 11" type="primary">CCDC87</name>
</gene>
<evidence type="ECO:0000313" key="9">
    <source>
        <dbReference type="Ensembl" id="ENSECAP00000004960.2"/>
    </source>
</evidence>
<protein>
    <recommendedName>
        <fullName evidence="7">Coiled-coil domain-containing protein 87</fullName>
    </recommendedName>
</protein>
<comment type="function">
    <text evidence="5">Plays a role in spermatogenesis, where it is important for normal sperm head morphology. Also required for the acrosome reaction and thus normal male fertility.</text>
</comment>
<evidence type="ECO:0000256" key="4">
    <source>
        <dbReference type="ARBA" id="ARBA00023279"/>
    </source>
</evidence>
<sequence>MIIPGPTPLNINAQGPATVAPHFHAPAPGPEPGARFSPTSRVDDTPRARGSLPARLPHEASTLTVQAVPLSPESNAISDPVTGRRTSTARVQKRKPGAASREGGAPEGTPCPASWCVCTQGPAPNALQLVSTDRAGALRLSGPGCLSNRSASSALSDRAAGAEMEPYKPEAELQRFYHRLLRPLSLFPRPATRPESQKRLPQEAPLLLPLPVSRLTVASLCRQVAQRLASSGLAAQLPPEGRLRFTEVILDELKCSWQEPPAEPSLSHLNNQRLRKRLQVYVLLSSEQLFLRYLHLLQTMSTSRGVFTESATLTRLAASLARDCTVFLTSPEVYRGLLADFRALLKAEQAQGGVHTLRALGRGGAFKLSPSLWPHSTGFAQVPCSSLNLNYLIQLSRPPEFLSRPGSDPVKELMSIPQLKRTKPVRWLPSLQKKRESDFSSSQVVKYSVAPTSGPPPTSHLPLSSQPRRGQSMPSLREGWKLADELGLPPLPPRPLTPLVLVAESKPELAGDTVAEDLKQLIKNMKLEWTGYSPLDSGLPPLLGALTRRPAAAYHMEELQRMLKGLKEEEALGQWGLQSPKSPPLQPQPMTVPLKLRNQAVVQAAAVRVSERNFLDSFHVDGAGVLYNHLAGELEPKLIEEMDIDLFVGSSIREIYKELMSRVSTNHLSFNQGPLVEPAAEKDWSSFLTSAFLRQEKQYRMINPNLTGLYSQRENTAQPSSDRMVSITSLHGGKSSEKRLNRASWMNWCKTTTTVDDYFKYLTNQDTDFLHVIFQMYEEEVPVEIVAPVRESLKIQHPPPLLEDEEPDFVPGEWNWDTVLGQRLGARKTSLPTEPHKILSLQERLERLWSMLEVPDKDRLDMAIKYSSSARLRQLPSLVNAWEQVLQPIQLREGLLGRLEWFERHASDPNRFFQKTDLGLSRFLEESQFRSRLHRKLNQVEAPLASLLEEIQLIFGEPVTFKGRHYLDKMKRDKVEMLYWLQQWRRARHLVRAQKASRQSALFRRLSSQSLVAPGNSPSNL</sequence>
<evidence type="ECO:0000313" key="10">
    <source>
        <dbReference type="Proteomes" id="UP000002281"/>
    </source>
</evidence>
<evidence type="ECO:0000313" key="11">
    <source>
        <dbReference type="VGNC" id="VGNC:16184"/>
    </source>
</evidence>
<dbReference type="VGNC" id="VGNC:16184">
    <property type="gene designation" value="CCDC87"/>
</dbReference>
<dbReference type="PaxDb" id="9796-ENSECAP00000004960"/>
<dbReference type="PANTHER" id="PTHR16078">
    <property type="entry name" value="COILED-COIL DOMAIN-CONTAINING PROTEIN 87"/>
    <property type="match status" value="1"/>
</dbReference>
<dbReference type="InParanoid" id="F6V655"/>
<organism evidence="9 10">
    <name type="scientific">Equus caballus</name>
    <name type="common">Horse</name>
    <dbReference type="NCBI Taxonomy" id="9796"/>
    <lineage>
        <taxon>Eukaryota</taxon>
        <taxon>Metazoa</taxon>
        <taxon>Chordata</taxon>
        <taxon>Craniata</taxon>
        <taxon>Vertebrata</taxon>
        <taxon>Euteleostomi</taxon>
        <taxon>Mammalia</taxon>
        <taxon>Eutheria</taxon>
        <taxon>Laurasiatheria</taxon>
        <taxon>Perissodactyla</taxon>
        <taxon>Equidae</taxon>
        <taxon>Equus</taxon>
    </lineage>
</organism>
<evidence type="ECO:0000256" key="2">
    <source>
        <dbReference type="ARBA" id="ARBA00022871"/>
    </source>
</evidence>
<keyword evidence="2" id="KW-0744">Spermatogenesis</keyword>
<dbReference type="HOGENOM" id="CLU_016540_0_0_1"/>
<name>F6V655_HORSE</name>
<feature type="region of interest" description="Disordered" evidence="8">
    <location>
        <begin position="1"/>
        <end position="53"/>
    </location>
</feature>
<dbReference type="Ensembl" id="ENSECAT00000006890.3">
    <property type="protein sequence ID" value="ENSECAP00000004960.2"/>
    <property type="gene ID" value="ENSECAG00000006918.3"/>
</dbReference>
<keyword evidence="3" id="KW-0175">Coiled coil</keyword>
<dbReference type="Ensembl" id="ENSECAT00000139256.1">
    <property type="protein sequence ID" value="ENSECAP00000068780.1"/>
    <property type="gene ID" value="ENSECAG00000006918.3"/>
</dbReference>
<dbReference type="GO" id="GO:0007283">
    <property type="term" value="P:spermatogenesis"/>
    <property type="evidence" value="ECO:0007669"/>
    <property type="project" value="UniProtKB-KW"/>
</dbReference>
<dbReference type="Ensembl" id="ENSECAT00000113434.1">
    <property type="protein sequence ID" value="ENSECAP00000058141.1"/>
    <property type="gene ID" value="ENSECAG00000006918.3"/>
</dbReference>
<evidence type="ECO:0000256" key="6">
    <source>
        <dbReference type="ARBA" id="ARBA00061250"/>
    </source>
</evidence>
<feature type="compositionally biased region" description="Polar residues" evidence="8">
    <location>
        <begin position="461"/>
        <end position="474"/>
    </location>
</feature>
<keyword evidence="1" id="KW-0221">Differentiation</keyword>
<reference evidence="9 10" key="1">
    <citation type="journal article" date="2009" name="Science">
        <title>Genome sequence, comparative analysis, and population genetics of the domestic horse.</title>
        <authorList>
            <consortium name="Broad Institute Genome Sequencing Platform"/>
            <consortium name="Broad Institute Whole Genome Assembly Team"/>
            <person name="Wade C.M."/>
            <person name="Giulotto E."/>
            <person name="Sigurdsson S."/>
            <person name="Zoli M."/>
            <person name="Gnerre S."/>
            <person name="Imsland F."/>
            <person name="Lear T.L."/>
            <person name="Adelson D.L."/>
            <person name="Bailey E."/>
            <person name="Bellone R.R."/>
            <person name="Bloecker H."/>
            <person name="Distl O."/>
            <person name="Edgar R.C."/>
            <person name="Garber M."/>
            <person name="Leeb T."/>
            <person name="Mauceli E."/>
            <person name="MacLeod J.N."/>
            <person name="Penedo M.C.T."/>
            <person name="Raison J.M."/>
            <person name="Sharpe T."/>
            <person name="Vogel J."/>
            <person name="Andersson L."/>
            <person name="Antczak D.F."/>
            <person name="Biagi T."/>
            <person name="Binns M.M."/>
            <person name="Chowdhary B.P."/>
            <person name="Coleman S.J."/>
            <person name="Della Valle G."/>
            <person name="Fryc S."/>
            <person name="Guerin G."/>
            <person name="Hasegawa T."/>
            <person name="Hill E.W."/>
            <person name="Jurka J."/>
            <person name="Kiialainen A."/>
            <person name="Lindgren G."/>
            <person name="Liu J."/>
            <person name="Magnani E."/>
            <person name="Mickelson J.R."/>
            <person name="Murray J."/>
            <person name="Nergadze S.G."/>
            <person name="Onofrio R."/>
            <person name="Pedroni S."/>
            <person name="Piras M.F."/>
            <person name="Raudsepp T."/>
            <person name="Rocchi M."/>
            <person name="Roeed K.H."/>
            <person name="Ryder O.A."/>
            <person name="Searle S."/>
            <person name="Skow L."/>
            <person name="Swinburne J.E."/>
            <person name="Syvaenen A.C."/>
            <person name="Tozaki T."/>
            <person name="Valberg S.J."/>
            <person name="Vaudin M."/>
            <person name="White J.R."/>
            <person name="Zody M.C."/>
            <person name="Lander E.S."/>
            <person name="Lindblad-Toh K."/>
        </authorList>
    </citation>
    <scope>NUCLEOTIDE SEQUENCE [LARGE SCALE GENOMIC DNA]</scope>
    <source>
        <strain evidence="9 10">Thoroughbred</strain>
    </source>
</reference>